<keyword evidence="4 7" id="KW-0378">Hydrolase</keyword>
<evidence type="ECO:0000256" key="7">
    <source>
        <dbReference type="HAMAP-Rule" id="MF_03137"/>
    </source>
</evidence>
<keyword evidence="6 7" id="KW-0342">GTP-binding</keyword>
<keyword evidence="5 7" id="KW-0496">Mitochondrion</keyword>
<accession>A0A196SJL5</accession>
<dbReference type="EC" id="3.6.5.n1" evidence="7"/>
<gene>
    <name evidence="9" type="ORF">AV274_1908</name>
</gene>
<dbReference type="AlphaFoldDB" id="A0A196SJL5"/>
<dbReference type="FunFam" id="2.40.30.10:FF:000015">
    <property type="entry name" value="Translation factor GUF1, mitochondrial"/>
    <property type="match status" value="1"/>
</dbReference>
<dbReference type="InterPro" id="IPR031157">
    <property type="entry name" value="G_TR_CS"/>
</dbReference>
<reference evidence="9 10" key="1">
    <citation type="submission" date="2016-05" db="EMBL/GenBank/DDBJ databases">
        <title>Nuclear genome of Blastocystis sp. subtype 1 NandII.</title>
        <authorList>
            <person name="Gentekaki E."/>
            <person name="Curtis B."/>
            <person name="Stairs C."/>
            <person name="Eme L."/>
            <person name="Herman E."/>
            <person name="Klimes V."/>
            <person name="Arias M.C."/>
            <person name="Elias M."/>
            <person name="Hilliou F."/>
            <person name="Klute M."/>
            <person name="Malik S.-B."/>
            <person name="Pightling A."/>
            <person name="Rachubinski R."/>
            <person name="Salas D."/>
            <person name="Schlacht A."/>
            <person name="Suga H."/>
            <person name="Archibald J."/>
            <person name="Ball S.G."/>
            <person name="Clark G."/>
            <person name="Dacks J."/>
            <person name="Van Der Giezen M."/>
            <person name="Tsaousis A."/>
            <person name="Roger A."/>
        </authorList>
    </citation>
    <scope>NUCLEOTIDE SEQUENCE [LARGE SCALE GENOMIC DNA]</scope>
    <source>
        <strain evidence="10">ATCC 50177 / NandII</strain>
    </source>
</reference>
<dbReference type="FunFam" id="3.30.70.240:FF:000007">
    <property type="entry name" value="Translation factor GUF1, mitochondrial"/>
    <property type="match status" value="1"/>
</dbReference>
<dbReference type="HAMAP" id="MF_00071">
    <property type="entry name" value="LepA"/>
    <property type="match status" value="1"/>
</dbReference>
<dbReference type="GO" id="GO:0006412">
    <property type="term" value="P:translation"/>
    <property type="evidence" value="ECO:0007669"/>
    <property type="project" value="UniProtKB-KW"/>
</dbReference>
<dbReference type="Pfam" id="PF00009">
    <property type="entry name" value="GTP_EFTU"/>
    <property type="match status" value="1"/>
</dbReference>
<keyword evidence="2 7" id="KW-0547">Nucleotide-binding</keyword>
<dbReference type="STRING" id="478820.A0A196SJL5"/>
<dbReference type="InterPro" id="IPR027417">
    <property type="entry name" value="P-loop_NTPase"/>
</dbReference>
<dbReference type="GO" id="GO:0003924">
    <property type="term" value="F:GTPase activity"/>
    <property type="evidence" value="ECO:0007669"/>
    <property type="project" value="UniProtKB-UniRule"/>
</dbReference>
<proteinExistence type="inferred from homology"/>
<feature type="domain" description="Tr-type G" evidence="8">
    <location>
        <begin position="51"/>
        <end position="212"/>
    </location>
</feature>
<evidence type="ECO:0000313" key="9">
    <source>
        <dbReference type="EMBL" id="OAO16377.1"/>
    </source>
</evidence>
<dbReference type="GO" id="GO:0005759">
    <property type="term" value="C:mitochondrial matrix"/>
    <property type="evidence" value="ECO:0007669"/>
    <property type="project" value="UniProtKB-UniRule"/>
</dbReference>
<feature type="binding site" evidence="7">
    <location>
        <begin position="126"/>
        <end position="130"/>
    </location>
    <ligand>
        <name>GTP</name>
        <dbReference type="ChEBI" id="CHEBI:37565"/>
    </ligand>
</feature>
<dbReference type="PRINTS" id="PR00315">
    <property type="entry name" value="ELONGATNFCT"/>
</dbReference>
<evidence type="ECO:0000256" key="5">
    <source>
        <dbReference type="ARBA" id="ARBA00023128"/>
    </source>
</evidence>
<feature type="binding site" evidence="7">
    <location>
        <begin position="60"/>
        <end position="67"/>
    </location>
    <ligand>
        <name>GTP</name>
        <dbReference type="ChEBI" id="CHEBI:37565"/>
    </ligand>
</feature>
<evidence type="ECO:0000313" key="10">
    <source>
        <dbReference type="Proteomes" id="UP000078348"/>
    </source>
</evidence>
<organism evidence="9 10">
    <name type="scientific">Blastocystis sp. subtype 1 (strain ATCC 50177 / NandII)</name>
    <dbReference type="NCBI Taxonomy" id="478820"/>
    <lineage>
        <taxon>Eukaryota</taxon>
        <taxon>Sar</taxon>
        <taxon>Stramenopiles</taxon>
        <taxon>Bigyra</taxon>
        <taxon>Opalozoa</taxon>
        <taxon>Opalinata</taxon>
        <taxon>Blastocystidae</taxon>
        <taxon>Blastocystis</taxon>
    </lineage>
</organism>
<dbReference type="FunFam" id="3.30.70.870:FF:000004">
    <property type="entry name" value="Translation factor GUF1, mitochondrial"/>
    <property type="match status" value="1"/>
</dbReference>
<comment type="similarity">
    <text evidence="1">Belongs to the TRAFAC class translation factor GTPase superfamily. Classic translation factor GTPase family. LepA subfamily.</text>
</comment>
<dbReference type="Gene3D" id="3.30.70.240">
    <property type="match status" value="1"/>
</dbReference>
<keyword evidence="7" id="KW-0472">Membrane</keyword>
<dbReference type="Gene3D" id="3.40.50.300">
    <property type="entry name" value="P-loop containing nucleotide triphosphate hydrolases"/>
    <property type="match status" value="2"/>
</dbReference>
<comment type="subcellular location">
    <subcellularLocation>
        <location evidence="7">Mitochondrion inner membrane</location>
        <topology evidence="7">Peripheral membrane protein</topology>
        <orientation evidence="7">Matrix side</orientation>
    </subcellularLocation>
</comment>
<dbReference type="EMBL" id="LXWW01000085">
    <property type="protein sequence ID" value="OAO16377.1"/>
    <property type="molecule type" value="Genomic_DNA"/>
</dbReference>
<comment type="function">
    <text evidence="7">Promotes mitochondrial protein synthesis. May act as a fidelity factor of the translation reaction, by catalyzing a one-codon backward translocation of tRNAs on improperly translocated ribosomes. Binds to mitochondrial ribosomes in a GTP-dependent manner.</text>
</comment>
<dbReference type="InterPro" id="IPR009000">
    <property type="entry name" value="Transl_B-barrel_sf"/>
</dbReference>
<evidence type="ECO:0000256" key="1">
    <source>
        <dbReference type="ARBA" id="ARBA00005454"/>
    </source>
</evidence>
<dbReference type="CDD" id="cd03709">
    <property type="entry name" value="lepA_C"/>
    <property type="match status" value="1"/>
</dbReference>
<comment type="caution">
    <text evidence="9">The sequence shown here is derived from an EMBL/GenBank/DDBJ whole genome shotgun (WGS) entry which is preliminary data.</text>
</comment>
<dbReference type="InterPro" id="IPR038363">
    <property type="entry name" value="LepA_C_sf"/>
</dbReference>
<dbReference type="Pfam" id="PF00679">
    <property type="entry name" value="EFG_C"/>
    <property type="match status" value="1"/>
</dbReference>
<dbReference type="InterPro" id="IPR000640">
    <property type="entry name" value="EFG_V-like"/>
</dbReference>
<dbReference type="InterPro" id="IPR035654">
    <property type="entry name" value="LepA_IV"/>
</dbReference>
<protein>
    <recommendedName>
        <fullName evidence="7">Translation factor GUF1 homolog, mitochondrial</fullName>
        <ecNumber evidence="7">3.6.5.n1</ecNumber>
    </recommendedName>
    <alternativeName>
        <fullName evidence="7">Elongation factor 4 homolog</fullName>
        <shortName evidence="7">EF-4</shortName>
    </alternativeName>
    <alternativeName>
        <fullName evidence="7">GTPase GUF1 homolog</fullName>
    </alternativeName>
    <alternativeName>
        <fullName evidence="7">Ribosomal back-translocase</fullName>
    </alternativeName>
</protein>
<evidence type="ECO:0000256" key="2">
    <source>
        <dbReference type="ARBA" id="ARBA00022741"/>
    </source>
</evidence>
<dbReference type="InterPro" id="IPR006297">
    <property type="entry name" value="EF-4"/>
</dbReference>
<dbReference type="GO" id="GO:0005743">
    <property type="term" value="C:mitochondrial inner membrane"/>
    <property type="evidence" value="ECO:0007669"/>
    <property type="project" value="UniProtKB-SubCell"/>
</dbReference>
<keyword evidence="7" id="KW-0648">Protein biosynthesis</keyword>
<dbReference type="Gene3D" id="3.30.70.870">
    <property type="entry name" value="Elongation Factor G (Translational Gtpase), domain 3"/>
    <property type="match status" value="1"/>
</dbReference>
<dbReference type="GO" id="GO:0045727">
    <property type="term" value="P:positive regulation of translation"/>
    <property type="evidence" value="ECO:0007669"/>
    <property type="project" value="UniProtKB-UniRule"/>
</dbReference>
<dbReference type="InterPro" id="IPR000795">
    <property type="entry name" value="T_Tr_GTP-bd_dom"/>
</dbReference>
<evidence type="ECO:0000259" key="8">
    <source>
        <dbReference type="PROSITE" id="PS51722"/>
    </source>
</evidence>
<dbReference type="InterPro" id="IPR035647">
    <property type="entry name" value="EFG_III/V"/>
</dbReference>
<dbReference type="Pfam" id="PF06421">
    <property type="entry name" value="LepA_C"/>
    <property type="match status" value="1"/>
</dbReference>
<dbReference type="Gene3D" id="2.40.30.10">
    <property type="entry name" value="Translation factors"/>
    <property type="match status" value="1"/>
</dbReference>
<evidence type="ECO:0000256" key="4">
    <source>
        <dbReference type="ARBA" id="ARBA00022801"/>
    </source>
</evidence>
<keyword evidence="10" id="KW-1185">Reference proteome</keyword>
<dbReference type="GO" id="GO:0097177">
    <property type="term" value="F:mitochondrial ribosome binding"/>
    <property type="evidence" value="ECO:0007669"/>
    <property type="project" value="TreeGrafter"/>
</dbReference>
<name>A0A196SJL5_BLAHN</name>
<dbReference type="PANTHER" id="PTHR43512">
    <property type="entry name" value="TRANSLATION FACTOR GUF1-RELATED"/>
    <property type="match status" value="1"/>
</dbReference>
<comment type="catalytic activity">
    <reaction evidence="7">
        <text>GTP + H2O = GDP + phosphate + H(+)</text>
        <dbReference type="Rhea" id="RHEA:19669"/>
        <dbReference type="ChEBI" id="CHEBI:15377"/>
        <dbReference type="ChEBI" id="CHEBI:15378"/>
        <dbReference type="ChEBI" id="CHEBI:37565"/>
        <dbReference type="ChEBI" id="CHEBI:43474"/>
        <dbReference type="ChEBI" id="CHEBI:58189"/>
        <dbReference type="EC" id="3.6.5.n1"/>
    </reaction>
</comment>
<dbReference type="PROSITE" id="PS51722">
    <property type="entry name" value="G_TR_2"/>
    <property type="match status" value="1"/>
</dbReference>
<dbReference type="SUPFAM" id="SSF52540">
    <property type="entry name" value="P-loop containing nucleoside triphosphate hydrolases"/>
    <property type="match status" value="1"/>
</dbReference>
<feature type="binding site" evidence="7">
    <location>
        <begin position="159"/>
        <end position="162"/>
    </location>
    <ligand>
        <name>GTP</name>
        <dbReference type="ChEBI" id="CHEBI:37565"/>
    </ligand>
</feature>
<evidence type="ECO:0000256" key="6">
    <source>
        <dbReference type="ARBA" id="ARBA00023134"/>
    </source>
</evidence>
<dbReference type="FunFam" id="3.30.70.2570:FF:000001">
    <property type="entry name" value="Translation factor GUF1, mitochondrial"/>
    <property type="match status" value="1"/>
</dbReference>
<dbReference type="OrthoDB" id="1074at2759"/>
<comment type="similarity">
    <text evidence="7">Belongs to the GTP-binding elongation factor family. LepA subfamily.</text>
</comment>
<dbReference type="PROSITE" id="PS00301">
    <property type="entry name" value="G_TR_1"/>
    <property type="match status" value="1"/>
</dbReference>
<dbReference type="Gene3D" id="3.30.70.2570">
    <property type="entry name" value="Elongation factor 4, C-terminal domain"/>
    <property type="match status" value="1"/>
</dbReference>
<sequence length="638" mass="71815">MIRLGCNRRILHNTLFSPLARPLLARFSEFVGKFGPNTQNIVDNYYDVPLENCRTFSIIAHIDHGKSTLADAIMKQAGNIPKDAQAQFLDNLEVERERGITVKAQTASMLVRSKQDNENYLLNLIDTPGHVDFSYEVEKSLAACQGVLMLNLDVIPVITKIDLPHADIASCKKQIMEVMHVKEDAILCCSAKQNRGIDDIFSRIIDGIIWPQGDRAAPFRARICDCWYDTYKGIICSIQVEDGAVRRGDRVLLYHSDQPYEVMELGLLLPFSVPVGRLHAGNVGYIVLGCRDNSKILLGDTLIPDVNYAQKKLPKPAPLPHFKPATPMVYASVFPVDQSSFEDMRTALEKLLLNDNSVTVSQENSQALGMGFRCGYLGVLHMNIFQERLFQEFGMPVLVTAPFVPHKAVLKRSGKEIDVNKPSEMPPPSELASILQPMSDITILTPKEYIGPLMKLCRDRRGVERNVQYVDDKLVMLEYHIPWAEIVVDFYDTMKNVSSGYASVEYEDAGWEEDDVVKVDILVNGNPIDALSFVSNRRRVEEEGRRILLRLKETISRQQYEVILQAAVGAKIFAKERIPPYRKDVLVKGGKLVGGGDQTRKQKLLEAQKRGKKKLRTIGNVEIPQEAFFAVLDRSNRS</sequence>
<dbReference type="InterPro" id="IPR013842">
    <property type="entry name" value="LepA_CTD"/>
</dbReference>
<dbReference type="GO" id="GO:0005525">
    <property type="term" value="F:GTP binding"/>
    <property type="evidence" value="ECO:0007669"/>
    <property type="project" value="UniProtKB-UniRule"/>
</dbReference>
<dbReference type="Proteomes" id="UP000078348">
    <property type="component" value="Unassembled WGS sequence"/>
</dbReference>
<keyword evidence="3 7" id="KW-0999">Mitochondrion inner membrane</keyword>
<evidence type="ECO:0000256" key="3">
    <source>
        <dbReference type="ARBA" id="ARBA00022792"/>
    </source>
</evidence>
<dbReference type="SUPFAM" id="SSF54980">
    <property type="entry name" value="EF-G C-terminal domain-like"/>
    <property type="match status" value="2"/>
</dbReference>
<dbReference type="CDD" id="cd16260">
    <property type="entry name" value="EF4_III"/>
    <property type="match status" value="1"/>
</dbReference>
<dbReference type="PANTHER" id="PTHR43512:SF7">
    <property type="entry name" value="TRANSLATION FACTOR GUF1, MITOCHONDRIAL"/>
    <property type="match status" value="1"/>
</dbReference>
<dbReference type="SUPFAM" id="SSF50447">
    <property type="entry name" value="Translation proteins"/>
    <property type="match status" value="1"/>
</dbReference>